<dbReference type="RefSeq" id="WP_094378223.1">
    <property type="nucleotide sequence ID" value="NZ_NOKA02000066.1"/>
</dbReference>
<dbReference type="InterPro" id="IPR042095">
    <property type="entry name" value="SUMF_sf"/>
</dbReference>
<dbReference type="InterPro" id="IPR051043">
    <property type="entry name" value="Sulfatase_Mod_Factor_Kinase"/>
</dbReference>
<comment type="caution">
    <text evidence="3">The sequence shown here is derived from an EMBL/GenBank/DDBJ whole genome shotgun (WGS) entry which is preliminary data.</text>
</comment>
<evidence type="ECO:0000313" key="5">
    <source>
        <dbReference type="Proteomes" id="UP000247523"/>
    </source>
</evidence>
<dbReference type="PANTHER" id="PTHR23150">
    <property type="entry name" value="SULFATASE MODIFYING FACTOR 1, 2"/>
    <property type="match status" value="1"/>
</dbReference>
<accession>A0A255IBJ6</accession>
<organism evidence="3 4">
    <name type="scientific">Lachnotalea glycerini</name>
    <dbReference type="NCBI Taxonomy" id="1763509"/>
    <lineage>
        <taxon>Bacteria</taxon>
        <taxon>Bacillati</taxon>
        <taxon>Bacillota</taxon>
        <taxon>Clostridia</taxon>
        <taxon>Lachnospirales</taxon>
        <taxon>Lachnospiraceae</taxon>
        <taxon>Lachnotalea</taxon>
    </lineage>
</organism>
<gene>
    <name evidence="2" type="ORF">C8E03_107123</name>
    <name evidence="3" type="ORF">CG710_018355</name>
</gene>
<dbReference type="GO" id="GO:0120147">
    <property type="term" value="F:formylglycine-generating oxidase activity"/>
    <property type="evidence" value="ECO:0007669"/>
    <property type="project" value="TreeGrafter"/>
</dbReference>
<dbReference type="Proteomes" id="UP000216411">
    <property type="component" value="Unassembled WGS sequence"/>
</dbReference>
<dbReference type="SUPFAM" id="SSF56436">
    <property type="entry name" value="C-type lectin-like"/>
    <property type="match status" value="1"/>
</dbReference>
<dbReference type="EMBL" id="QICS01000007">
    <property type="protein sequence ID" value="PXV89146.1"/>
    <property type="molecule type" value="Genomic_DNA"/>
</dbReference>
<protein>
    <submittedName>
        <fullName evidence="3">Formylglycine-generating enzyme family protein</fullName>
    </submittedName>
    <submittedName>
        <fullName evidence="2">Formylglycine-generating enzyme required for sulfatase activity</fullName>
    </submittedName>
</protein>
<dbReference type="Proteomes" id="UP000247523">
    <property type="component" value="Unassembled WGS sequence"/>
</dbReference>
<dbReference type="InterPro" id="IPR016187">
    <property type="entry name" value="CTDL_fold"/>
</dbReference>
<evidence type="ECO:0000259" key="1">
    <source>
        <dbReference type="Pfam" id="PF03781"/>
    </source>
</evidence>
<feature type="domain" description="Sulfatase-modifying factor enzyme-like" evidence="1">
    <location>
        <begin position="49"/>
        <end position="264"/>
    </location>
</feature>
<dbReference type="PANTHER" id="PTHR23150:SF19">
    <property type="entry name" value="FORMYLGLYCINE-GENERATING ENZYME"/>
    <property type="match status" value="1"/>
</dbReference>
<dbReference type="Pfam" id="PF03781">
    <property type="entry name" value="FGE-sulfatase"/>
    <property type="match status" value="1"/>
</dbReference>
<name>A0A255IBJ6_9FIRM</name>
<sequence length="268" mass="30414">MRIKKRVLFAILLLLAVFAAFIVYSYNHLSKDVLPKEINLEISDGVTMEFVLIDSGCFAMGSFEGEGDADETPRHKVAVSKPFYLGKYEVTQRQWEVIMGENPSDWKGNEYPVDTVSYNDCIVFTEKLSQITGKEISLPTESQWEYACRADTITKWSFGNKEEDITKYGWIDINSKGTTHPVGLKQPNKWGLYDMYGNISEWCIDWYQNPYSAENVTDPTGPLEGDSRVIRGGAWGDFPENTRSAYRNAMGEEIENNGTGLRCALYLD</sequence>
<dbReference type="OrthoDB" id="9768004at2"/>
<dbReference type="InterPro" id="IPR005532">
    <property type="entry name" value="SUMF_dom"/>
</dbReference>
<evidence type="ECO:0000313" key="2">
    <source>
        <dbReference type="EMBL" id="PXV89146.1"/>
    </source>
</evidence>
<dbReference type="AlphaFoldDB" id="A0A255IBJ6"/>
<dbReference type="Gene3D" id="3.90.1580.10">
    <property type="entry name" value="paralog of FGE (formylglycine-generating enzyme)"/>
    <property type="match status" value="1"/>
</dbReference>
<evidence type="ECO:0000313" key="3">
    <source>
        <dbReference type="EMBL" id="RDY29539.1"/>
    </source>
</evidence>
<proteinExistence type="predicted"/>
<keyword evidence="4" id="KW-1185">Reference proteome</keyword>
<dbReference type="EMBL" id="NOKA02000066">
    <property type="protein sequence ID" value="RDY29539.1"/>
    <property type="molecule type" value="Genomic_DNA"/>
</dbReference>
<evidence type="ECO:0000313" key="4">
    <source>
        <dbReference type="Proteomes" id="UP000216411"/>
    </source>
</evidence>
<reference evidence="2 5" key="2">
    <citation type="submission" date="2018-05" db="EMBL/GenBank/DDBJ databases">
        <title>Genomic Encyclopedia of Type Strains, Phase IV (KMG-IV): sequencing the most valuable type-strain genomes for metagenomic binning, comparative biology and taxonomic classification.</title>
        <authorList>
            <person name="Goeker M."/>
        </authorList>
    </citation>
    <scope>NUCLEOTIDE SEQUENCE [LARGE SCALE GENOMIC DNA]</scope>
    <source>
        <strain evidence="2 5">DSM 28816</strain>
    </source>
</reference>
<reference evidence="3" key="3">
    <citation type="submission" date="2018-07" db="EMBL/GenBank/DDBJ databases">
        <authorList>
            <person name="Quirk P.G."/>
            <person name="Krulwich T.A."/>
        </authorList>
    </citation>
    <scope>NUCLEOTIDE SEQUENCE</scope>
    <source>
        <strain evidence="3">CCRI-19302</strain>
    </source>
</reference>
<reference evidence="3 4" key="1">
    <citation type="journal article" date="2017" name="Genome Announc.">
        <title>Draft Genome Sequence of a Sporulating and Motile Strain of Lachnotalea glycerini Isolated from Water in Quebec City, Canada.</title>
        <authorList>
            <person name="Maheux A.F."/>
            <person name="Boudreau D.K."/>
            <person name="Berube E."/>
            <person name="Boissinot M."/>
            <person name="Raymond F."/>
            <person name="Brodeur S."/>
            <person name="Corbeil J."/>
            <person name="Isabel S."/>
            <person name="Omar R.F."/>
            <person name="Bergeron M.G."/>
        </authorList>
    </citation>
    <scope>NUCLEOTIDE SEQUENCE [LARGE SCALE GENOMIC DNA]</scope>
    <source>
        <strain evidence="3 4">CCRI-19302</strain>
    </source>
</reference>